<feature type="transmembrane region" description="Helical" evidence="8">
    <location>
        <begin position="64"/>
        <end position="87"/>
    </location>
</feature>
<accession>A0ABW9JCG9</accession>
<evidence type="ECO:0000256" key="7">
    <source>
        <dbReference type="ARBA" id="ARBA00023136"/>
    </source>
</evidence>
<feature type="transmembrane region" description="Helical" evidence="8">
    <location>
        <begin position="6"/>
        <end position="23"/>
    </location>
</feature>
<dbReference type="RefSeq" id="WP_138727612.1">
    <property type="nucleotide sequence ID" value="NZ_SRMP02000001.1"/>
</dbReference>
<feature type="transmembrane region" description="Helical" evidence="8">
    <location>
        <begin position="99"/>
        <end position="122"/>
    </location>
</feature>
<evidence type="ECO:0000256" key="1">
    <source>
        <dbReference type="ARBA" id="ARBA00004651"/>
    </source>
</evidence>
<evidence type="ECO:0000313" key="9">
    <source>
        <dbReference type="EMBL" id="MFN0290015.1"/>
    </source>
</evidence>
<name>A0ABW9JCG9_9SPHI</name>
<dbReference type="EMBL" id="SRMP02000001">
    <property type="protein sequence ID" value="MFN0290015.1"/>
    <property type="molecule type" value="Genomic_DNA"/>
</dbReference>
<evidence type="ECO:0000256" key="3">
    <source>
        <dbReference type="ARBA" id="ARBA00022670"/>
    </source>
</evidence>
<dbReference type="Proteomes" id="UP001517367">
    <property type="component" value="Unassembled WGS sequence"/>
</dbReference>
<evidence type="ECO:0000256" key="8">
    <source>
        <dbReference type="SAM" id="Phobius"/>
    </source>
</evidence>
<reference evidence="9 10" key="1">
    <citation type="submission" date="2024-12" db="EMBL/GenBank/DDBJ databases">
        <authorList>
            <person name="Hu S."/>
        </authorList>
    </citation>
    <scope>NUCLEOTIDE SEQUENCE [LARGE SCALE GENOMIC DNA]</scope>
    <source>
        <strain evidence="9 10">P-25</strain>
    </source>
</reference>
<protein>
    <submittedName>
        <fullName evidence="9">Exosortase K</fullName>
        <ecNumber evidence="9">3.4.22.-</ecNumber>
    </submittedName>
</protein>
<keyword evidence="6 8" id="KW-1133">Transmembrane helix</keyword>
<feature type="transmembrane region" description="Helical" evidence="8">
    <location>
        <begin position="142"/>
        <end position="163"/>
    </location>
</feature>
<keyword evidence="5 9" id="KW-0378">Hydrolase</keyword>
<dbReference type="NCBIfam" id="TIGR04287">
    <property type="entry name" value="exosort_XrtK"/>
    <property type="match status" value="1"/>
</dbReference>
<dbReference type="NCBIfam" id="TIGR04178">
    <property type="entry name" value="exo_archaeo"/>
    <property type="match status" value="1"/>
</dbReference>
<proteinExistence type="predicted"/>
<keyword evidence="2" id="KW-1003">Cell membrane</keyword>
<evidence type="ECO:0000256" key="4">
    <source>
        <dbReference type="ARBA" id="ARBA00022692"/>
    </source>
</evidence>
<sequence>MIKKYIHILVGIAIFLLLKVGYIQTSSDDLLFLLSPTNKLVSLFIGSTFSYIKGSGYFHPEFNILIEKSCAGFNFLILCFLICYNTCLQHITRVTKRWIALPIFLLFSYFLTIAVNTSRILISISLSASKNTLTNISSFHQLQGTFIYLFFLLLSYLILKYLLNKRIKNEELT</sequence>
<gene>
    <name evidence="9" type="primary">xrtK</name>
    <name evidence="9" type="ORF">E5L68_001350</name>
</gene>
<dbReference type="InterPro" id="IPR027551">
    <property type="entry name" value="Exosort_XrtK"/>
</dbReference>
<comment type="subcellular location">
    <subcellularLocation>
        <location evidence="1">Cell membrane</location>
        <topology evidence="1">Multi-pass membrane protein</topology>
    </subcellularLocation>
</comment>
<evidence type="ECO:0000256" key="6">
    <source>
        <dbReference type="ARBA" id="ARBA00022989"/>
    </source>
</evidence>
<dbReference type="InterPro" id="IPR026392">
    <property type="entry name" value="Exo/Archaeosortase_dom"/>
</dbReference>
<dbReference type="EC" id="3.4.22.-" evidence="9"/>
<keyword evidence="4 8" id="KW-0812">Transmembrane</keyword>
<feature type="transmembrane region" description="Helical" evidence="8">
    <location>
        <begin position="30"/>
        <end position="52"/>
    </location>
</feature>
<keyword evidence="3" id="KW-0645">Protease</keyword>
<evidence type="ECO:0000256" key="5">
    <source>
        <dbReference type="ARBA" id="ARBA00022801"/>
    </source>
</evidence>
<keyword evidence="7 8" id="KW-0472">Membrane</keyword>
<evidence type="ECO:0000256" key="2">
    <source>
        <dbReference type="ARBA" id="ARBA00022475"/>
    </source>
</evidence>
<comment type="caution">
    <text evidence="9">The sequence shown here is derived from an EMBL/GenBank/DDBJ whole genome shotgun (WGS) entry which is preliminary data.</text>
</comment>
<dbReference type="GO" id="GO:0016787">
    <property type="term" value="F:hydrolase activity"/>
    <property type="evidence" value="ECO:0007669"/>
    <property type="project" value="UniProtKB-KW"/>
</dbReference>
<evidence type="ECO:0000313" key="10">
    <source>
        <dbReference type="Proteomes" id="UP001517367"/>
    </source>
</evidence>
<organism evidence="9 10">
    <name type="scientific">Pedobacter helvus</name>
    <dbReference type="NCBI Taxonomy" id="2563444"/>
    <lineage>
        <taxon>Bacteria</taxon>
        <taxon>Pseudomonadati</taxon>
        <taxon>Bacteroidota</taxon>
        <taxon>Sphingobacteriia</taxon>
        <taxon>Sphingobacteriales</taxon>
        <taxon>Sphingobacteriaceae</taxon>
        <taxon>Pedobacter</taxon>
    </lineage>
</organism>
<keyword evidence="10" id="KW-1185">Reference proteome</keyword>